<organism evidence="2 3">
    <name type="scientific">Candidatus Methylomirabilis limnetica</name>
    <dbReference type="NCBI Taxonomy" id="2033718"/>
    <lineage>
        <taxon>Bacteria</taxon>
        <taxon>Candidatus Methylomirabilota</taxon>
        <taxon>Candidatus Methylomirabilia</taxon>
        <taxon>Candidatus Methylomirabilales</taxon>
        <taxon>Candidatus Methylomirabilaceae</taxon>
        <taxon>Candidatus Methylomirabilis</taxon>
    </lineage>
</organism>
<dbReference type="AlphaFoldDB" id="A0A2T4TW78"/>
<dbReference type="InterPro" id="IPR052919">
    <property type="entry name" value="TA_system_RNase"/>
</dbReference>
<protein>
    <submittedName>
        <fullName evidence="2">PIN domain nuclease</fullName>
    </submittedName>
</protein>
<dbReference type="EMBL" id="NVQC01000025">
    <property type="protein sequence ID" value="PTL35348.1"/>
    <property type="molecule type" value="Genomic_DNA"/>
</dbReference>
<proteinExistence type="predicted"/>
<dbReference type="PANTHER" id="PTHR36173:SF2">
    <property type="entry name" value="RIBONUCLEASE VAPC16"/>
    <property type="match status" value="1"/>
</dbReference>
<dbReference type="Proteomes" id="UP000241436">
    <property type="component" value="Unassembled WGS sequence"/>
</dbReference>
<dbReference type="SUPFAM" id="SSF88723">
    <property type="entry name" value="PIN domain-like"/>
    <property type="match status" value="1"/>
</dbReference>
<dbReference type="InterPro" id="IPR002716">
    <property type="entry name" value="PIN_dom"/>
</dbReference>
<name>A0A2T4TW78_9BACT</name>
<feature type="domain" description="PIN" evidence="1">
    <location>
        <begin position="4"/>
        <end position="118"/>
    </location>
</feature>
<accession>A0A2T4TW78</accession>
<evidence type="ECO:0000313" key="2">
    <source>
        <dbReference type="EMBL" id="PTL35348.1"/>
    </source>
</evidence>
<dbReference type="InterPro" id="IPR041705">
    <property type="entry name" value="PIN_Sll0205"/>
</dbReference>
<keyword evidence="3" id="KW-1185">Reference proteome</keyword>
<dbReference type="InterPro" id="IPR029060">
    <property type="entry name" value="PIN-like_dom_sf"/>
</dbReference>
<comment type="caution">
    <text evidence="2">The sequence shown here is derived from an EMBL/GenBank/DDBJ whole genome shotgun (WGS) entry which is preliminary data.</text>
</comment>
<dbReference type="CDD" id="cd09872">
    <property type="entry name" value="PIN_Sll0205-like"/>
    <property type="match status" value="1"/>
</dbReference>
<reference evidence="2 3" key="1">
    <citation type="submission" date="2017-09" db="EMBL/GenBank/DDBJ databases">
        <title>Bloom of a denitrifying methanotroph, Candidatus Methylomirabilis limnetica, in a deep stratified lake.</title>
        <authorList>
            <person name="Graf J.S."/>
            <person name="Marchant H.K."/>
            <person name="Tienken D."/>
            <person name="Hach P.F."/>
            <person name="Brand A."/>
            <person name="Schubert C.J."/>
            <person name="Kuypers M.M."/>
            <person name="Milucka J."/>
        </authorList>
    </citation>
    <scope>NUCLEOTIDE SEQUENCE [LARGE SCALE GENOMIC DNA]</scope>
    <source>
        <strain evidence="2 3">Zug</strain>
    </source>
</reference>
<dbReference type="PANTHER" id="PTHR36173">
    <property type="entry name" value="RIBONUCLEASE VAPC16-RELATED"/>
    <property type="match status" value="1"/>
</dbReference>
<dbReference type="Gene3D" id="3.40.50.1010">
    <property type="entry name" value="5'-nuclease"/>
    <property type="match status" value="1"/>
</dbReference>
<evidence type="ECO:0000313" key="3">
    <source>
        <dbReference type="Proteomes" id="UP000241436"/>
    </source>
</evidence>
<dbReference type="Pfam" id="PF01850">
    <property type="entry name" value="PIN"/>
    <property type="match status" value="1"/>
</dbReference>
<dbReference type="OrthoDB" id="9798990at2"/>
<dbReference type="RefSeq" id="WP_107563263.1">
    <property type="nucleotide sequence ID" value="NZ_NVQC01000025.1"/>
</dbReference>
<evidence type="ECO:0000259" key="1">
    <source>
        <dbReference type="Pfam" id="PF01850"/>
    </source>
</evidence>
<sequence>MRLLLDTCTFLWIILDSPELSPGARELFSDQGNEVFLSVASTWEIIVKHRLGRLPLPEQPHLFLPRQRRQHGVHSLPIEEEAVLQLTRLPDYHRDPFDRILICQAIAHGLVLLTPDSAVTQYPVRTAW</sequence>
<reference evidence="3" key="2">
    <citation type="journal article" date="2018" name="Environ. Microbiol.">
        <title>Bloom of a denitrifying methanotroph, 'Candidatus Methylomirabilis limnetica', in a deep stratified lake.</title>
        <authorList>
            <person name="Graf J.S."/>
            <person name="Mayr M.J."/>
            <person name="Marchant H.K."/>
            <person name="Tienken D."/>
            <person name="Hach P.F."/>
            <person name="Brand A."/>
            <person name="Schubert C.J."/>
            <person name="Kuypers M.M."/>
            <person name="Milucka J."/>
        </authorList>
    </citation>
    <scope>NUCLEOTIDE SEQUENCE [LARGE SCALE GENOMIC DNA]</scope>
    <source>
        <strain evidence="3">Zug</strain>
    </source>
</reference>
<gene>
    <name evidence="2" type="ORF">CLG94_10255</name>
</gene>